<reference evidence="2" key="2">
    <citation type="submission" date="2020-09" db="EMBL/GenBank/DDBJ databases">
        <authorList>
            <person name="Sun Q."/>
            <person name="Zhou Y."/>
        </authorList>
    </citation>
    <scope>NUCLEOTIDE SEQUENCE</scope>
    <source>
        <strain evidence="2">CGMCC 4.7110</strain>
    </source>
</reference>
<keyword evidence="3" id="KW-1185">Reference proteome</keyword>
<dbReference type="RefSeq" id="WP_189269003.1">
    <property type="nucleotide sequence ID" value="NZ_BMML01000038.1"/>
</dbReference>
<evidence type="ECO:0000313" key="3">
    <source>
        <dbReference type="Proteomes" id="UP000653411"/>
    </source>
</evidence>
<evidence type="ECO:0000256" key="1">
    <source>
        <dbReference type="SAM" id="MobiDB-lite"/>
    </source>
</evidence>
<comment type="caution">
    <text evidence="2">The sequence shown here is derived from an EMBL/GenBank/DDBJ whole genome shotgun (WGS) entry which is preliminary data.</text>
</comment>
<evidence type="ECO:0000313" key="2">
    <source>
        <dbReference type="EMBL" id="GGN42960.1"/>
    </source>
</evidence>
<protein>
    <submittedName>
        <fullName evidence="2">Uncharacterized protein</fullName>
    </submittedName>
</protein>
<reference evidence="2" key="1">
    <citation type="journal article" date="2014" name="Int. J. Syst. Evol. Microbiol.">
        <title>Complete genome sequence of Corynebacterium casei LMG S-19264T (=DSM 44701T), isolated from a smear-ripened cheese.</title>
        <authorList>
            <consortium name="US DOE Joint Genome Institute (JGI-PGF)"/>
            <person name="Walter F."/>
            <person name="Albersmeier A."/>
            <person name="Kalinowski J."/>
            <person name="Ruckert C."/>
        </authorList>
    </citation>
    <scope>NUCLEOTIDE SEQUENCE</scope>
    <source>
        <strain evidence="2">CGMCC 4.7110</strain>
    </source>
</reference>
<accession>A0A917XNP5</accession>
<dbReference type="Proteomes" id="UP000653411">
    <property type="component" value="Unassembled WGS sequence"/>
</dbReference>
<feature type="region of interest" description="Disordered" evidence="1">
    <location>
        <begin position="1"/>
        <end position="37"/>
    </location>
</feature>
<dbReference type="EMBL" id="BMML01000038">
    <property type="protein sequence ID" value="GGN42960.1"/>
    <property type="molecule type" value="Genomic_DNA"/>
</dbReference>
<feature type="compositionally biased region" description="Polar residues" evidence="1">
    <location>
        <begin position="1"/>
        <end position="16"/>
    </location>
</feature>
<name>A0A917XNP5_9ACTN</name>
<organism evidence="2 3">
    <name type="scientific">Streptomyces fuscichromogenes</name>
    <dbReference type="NCBI Taxonomy" id="1324013"/>
    <lineage>
        <taxon>Bacteria</taxon>
        <taxon>Bacillati</taxon>
        <taxon>Actinomycetota</taxon>
        <taxon>Actinomycetes</taxon>
        <taxon>Kitasatosporales</taxon>
        <taxon>Streptomycetaceae</taxon>
        <taxon>Streptomyces</taxon>
    </lineage>
</organism>
<proteinExistence type="predicted"/>
<gene>
    <name evidence="2" type="ORF">GCM10011578_092770</name>
</gene>
<dbReference type="AlphaFoldDB" id="A0A917XNP5"/>
<sequence>MRSTTRGETFPMSTPAASDARRPPLTDRTAQAVSGAVDQAEEITHGRALTVAWHLRDATTATTAIHSFVTSTPQG</sequence>